<feature type="domain" description="AMP-dependent synthetase/ligase" evidence="3">
    <location>
        <begin position="33"/>
        <end position="188"/>
    </location>
</feature>
<dbReference type="SUPFAM" id="SSF56801">
    <property type="entry name" value="Acetyl-CoA synthetase-like"/>
    <property type="match status" value="1"/>
</dbReference>
<evidence type="ECO:0000259" key="3">
    <source>
        <dbReference type="Pfam" id="PF00501"/>
    </source>
</evidence>
<proteinExistence type="predicted"/>
<dbReference type="InterPro" id="IPR036291">
    <property type="entry name" value="NAD(P)-bd_dom_sf"/>
</dbReference>
<keyword evidence="2" id="KW-0597">Phosphoprotein</keyword>
<dbReference type="SUPFAM" id="SSF51735">
    <property type="entry name" value="NAD(P)-binding Rossmann-fold domains"/>
    <property type="match status" value="1"/>
</dbReference>
<dbReference type="VEuPathDB" id="FungiDB:P170DRAFT_499981"/>
<evidence type="ECO:0000256" key="2">
    <source>
        <dbReference type="ARBA" id="ARBA00022553"/>
    </source>
</evidence>
<dbReference type="AlphaFoldDB" id="A0A2I2FXV6"/>
<dbReference type="PANTHER" id="PTHR43439:SF2">
    <property type="entry name" value="ENZYME, PUTATIVE (JCVI)-RELATED"/>
    <property type="match status" value="1"/>
</dbReference>
<dbReference type="OrthoDB" id="429813at2759"/>
<dbReference type="RefSeq" id="XP_024700762.1">
    <property type="nucleotide sequence ID" value="XM_024854145.1"/>
</dbReference>
<evidence type="ECO:0000259" key="4">
    <source>
        <dbReference type="Pfam" id="PF07993"/>
    </source>
</evidence>
<protein>
    <submittedName>
        <fullName evidence="5">NAD(P)-binding protein</fullName>
    </submittedName>
</protein>
<name>A0A2I2FXV6_9EURO</name>
<accession>A0A2I2FXV6</accession>
<dbReference type="GeneID" id="36561850"/>
<dbReference type="Pfam" id="PF07993">
    <property type="entry name" value="NAD_binding_4"/>
    <property type="match status" value="1"/>
</dbReference>
<dbReference type="STRING" id="1392250.A0A2I2FXV6"/>
<reference evidence="5 6" key="1">
    <citation type="submission" date="2016-12" db="EMBL/GenBank/DDBJ databases">
        <title>The genomes of Aspergillus section Nigri reveals drivers in fungal speciation.</title>
        <authorList>
            <consortium name="DOE Joint Genome Institute"/>
            <person name="Vesth T.C."/>
            <person name="Nybo J."/>
            <person name="Theobald S."/>
            <person name="Brandl J."/>
            <person name="Frisvad J.C."/>
            <person name="Nielsen K.F."/>
            <person name="Lyhne E.K."/>
            <person name="Kogle M.E."/>
            <person name="Kuo A."/>
            <person name="Riley R."/>
            <person name="Clum A."/>
            <person name="Nolan M."/>
            <person name="Lipzen A."/>
            <person name="Salamov A."/>
            <person name="Henrissat B."/>
            <person name="Wiebenga A."/>
            <person name="De Vries R.P."/>
            <person name="Grigoriev I.V."/>
            <person name="Mortensen U.H."/>
            <person name="Andersen M.R."/>
            <person name="Baker S.E."/>
        </authorList>
    </citation>
    <scope>NUCLEOTIDE SEQUENCE [LARGE SCALE GENOMIC DNA]</scope>
    <source>
        <strain evidence="5 6">IBT 23096</strain>
    </source>
</reference>
<keyword evidence="1" id="KW-0596">Phosphopantetheine</keyword>
<dbReference type="InterPro" id="IPR042099">
    <property type="entry name" value="ANL_N_sf"/>
</dbReference>
<dbReference type="InterPro" id="IPR051414">
    <property type="entry name" value="Adenylate-forming_Reductase"/>
</dbReference>
<evidence type="ECO:0000313" key="6">
    <source>
        <dbReference type="Proteomes" id="UP000234275"/>
    </source>
</evidence>
<feature type="domain" description="Thioester reductase (TE)" evidence="4">
    <location>
        <begin position="327"/>
        <end position="551"/>
    </location>
</feature>
<gene>
    <name evidence="5" type="ORF">P170DRAFT_499981</name>
</gene>
<dbReference type="InterPro" id="IPR013120">
    <property type="entry name" value="FAR_NAD-bd"/>
</dbReference>
<comment type="caution">
    <text evidence="5">The sequence shown here is derived from an EMBL/GenBank/DDBJ whole genome shotgun (WGS) entry which is preliminary data.</text>
</comment>
<dbReference type="Gene3D" id="3.40.50.720">
    <property type="entry name" value="NAD(P)-binding Rossmann-like Domain"/>
    <property type="match status" value="1"/>
</dbReference>
<keyword evidence="6" id="KW-1185">Reference proteome</keyword>
<sequence length="703" mass="76844">MPNRRIEAAVQGKLLPTIIEELASDEPDSLWAEYPSSPSTYDAGFSGITYSQFARAVDQIAFWLEDALDRKDTGEALALLAPNDPRCTITIIAAMKAGFKLFLISERNSVAANYKLFDDVGCSALVTTNRFFRPAWDTLSDREMPLIELPSLDDLISRPCAVYPYNRSLDGMYQEAAVMCHTSGSTGRLNHKYASTLFTQPRISQANFGTAWLLHENGAGYRAVTTRRQSMRVTPAPESGMRTGLLSIQPSTVYLHPSIAALAVAVDKLMRDEEAAAEQSRKTRLDNRSEVLQRHTATINALGTDTVQQRSDFHRDQDDAAPQVVILTSSTGTIGSYILNALLHRPEVAHIFCLNRAPDSASVQRERNSCADPNLSVQFPAQKVSFLTADLAEPNTFALPQSTYDTLLTTASIVIHNAWTVDFNLPLSSFDSHLSSVINLSVFCAQSTRHTSLTFLSSIIAVMNLPNSPTIPESTLPHIQSLAPTGYSESKYIAERLISHSASTFSLNATILRLGQIAGPAHSPSGRWNPHDWVPALVRSSRYLNALPDSLDGDPVPVPALHLLNPHRTTWRALVPSVLAAFEDSGSSGEGTAPVELVSPGVWLGRLRGSAGLEMDGKGSSFSGSSSVDVDVMGAVNPALRLFGFFEMWLGMEGKGGEGDEGVVRRLRWETEKAEKASECLREAEEINGEMMGRWTRQWMGCL</sequence>
<evidence type="ECO:0000256" key="1">
    <source>
        <dbReference type="ARBA" id="ARBA00022450"/>
    </source>
</evidence>
<dbReference type="Gene3D" id="3.40.50.12780">
    <property type="entry name" value="N-terminal domain of ligase-like"/>
    <property type="match status" value="1"/>
</dbReference>
<dbReference type="EMBL" id="MSFO01000007">
    <property type="protein sequence ID" value="PLB45460.1"/>
    <property type="molecule type" value="Genomic_DNA"/>
</dbReference>
<dbReference type="Proteomes" id="UP000234275">
    <property type="component" value="Unassembled WGS sequence"/>
</dbReference>
<dbReference type="InterPro" id="IPR000873">
    <property type="entry name" value="AMP-dep_synth/lig_dom"/>
</dbReference>
<evidence type="ECO:0000313" key="5">
    <source>
        <dbReference type="EMBL" id="PLB45460.1"/>
    </source>
</evidence>
<dbReference type="Pfam" id="PF00501">
    <property type="entry name" value="AMP-binding"/>
    <property type="match status" value="1"/>
</dbReference>
<organism evidence="5 6">
    <name type="scientific">Aspergillus steynii IBT 23096</name>
    <dbReference type="NCBI Taxonomy" id="1392250"/>
    <lineage>
        <taxon>Eukaryota</taxon>
        <taxon>Fungi</taxon>
        <taxon>Dikarya</taxon>
        <taxon>Ascomycota</taxon>
        <taxon>Pezizomycotina</taxon>
        <taxon>Eurotiomycetes</taxon>
        <taxon>Eurotiomycetidae</taxon>
        <taxon>Eurotiales</taxon>
        <taxon>Aspergillaceae</taxon>
        <taxon>Aspergillus</taxon>
        <taxon>Aspergillus subgen. Circumdati</taxon>
    </lineage>
</organism>
<dbReference type="PANTHER" id="PTHR43439">
    <property type="entry name" value="PHENYLACETATE-COENZYME A LIGASE"/>
    <property type="match status" value="1"/>
</dbReference>